<evidence type="ECO:0000313" key="2">
    <source>
        <dbReference type="Proteomes" id="UP001302812"/>
    </source>
</evidence>
<sequence length="167" mass="18887">MHPYVVPTPLLLQSHFPALLTPESRISREVVYTMSCCCPTISGGHGMFVSRRGNSRPMYCIRRGDRRDLHHINNAIEVYRQFSCMYVGTQGIHSYDLDPHHIIAETTRSPHWNQERNPKNSILCGVERVEPCRTPSETGPGRCDIEYVGKPCTCTCIPASVSFPKAR</sequence>
<dbReference type="AlphaFoldDB" id="A0AAN6QHQ9"/>
<comment type="caution">
    <text evidence="1">The sequence shown here is derived from an EMBL/GenBank/DDBJ whole genome shotgun (WGS) entry which is preliminary data.</text>
</comment>
<dbReference type="GeneID" id="89939860"/>
<dbReference type="RefSeq" id="XP_064667436.1">
    <property type="nucleotide sequence ID" value="XM_064815735.1"/>
</dbReference>
<gene>
    <name evidence="1" type="ORF">N656DRAFT_782287</name>
</gene>
<accession>A0AAN6QHQ9</accession>
<dbReference type="EMBL" id="MU853353">
    <property type="protein sequence ID" value="KAK4109866.1"/>
    <property type="molecule type" value="Genomic_DNA"/>
</dbReference>
<reference evidence="1" key="1">
    <citation type="journal article" date="2023" name="Mol. Phylogenet. Evol.">
        <title>Genome-scale phylogeny and comparative genomics of the fungal order Sordariales.</title>
        <authorList>
            <person name="Hensen N."/>
            <person name="Bonometti L."/>
            <person name="Westerberg I."/>
            <person name="Brannstrom I.O."/>
            <person name="Guillou S."/>
            <person name="Cros-Aarteil S."/>
            <person name="Calhoun S."/>
            <person name="Haridas S."/>
            <person name="Kuo A."/>
            <person name="Mondo S."/>
            <person name="Pangilinan J."/>
            <person name="Riley R."/>
            <person name="LaButti K."/>
            <person name="Andreopoulos B."/>
            <person name="Lipzen A."/>
            <person name="Chen C."/>
            <person name="Yan M."/>
            <person name="Daum C."/>
            <person name="Ng V."/>
            <person name="Clum A."/>
            <person name="Steindorff A."/>
            <person name="Ohm R.A."/>
            <person name="Martin F."/>
            <person name="Silar P."/>
            <person name="Natvig D.O."/>
            <person name="Lalanne C."/>
            <person name="Gautier V."/>
            <person name="Ament-Velasquez S.L."/>
            <person name="Kruys A."/>
            <person name="Hutchinson M.I."/>
            <person name="Powell A.J."/>
            <person name="Barry K."/>
            <person name="Miller A.N."/>
            <person name="Grigoriev I.V."/>
            <person name="Debuchy R."/>
            <person name="Gladieux P."/>
            <person name="Hiltunen Thoren M."/>
            <person name="Johannesson H."/>
        </authorList>
    </citation>
    <scope>NUCLEOTIDE SEQUENCE</scope>
    <source>
        <strain evidence="1">CBS 508.74</strain>
    </source>
</reference>
<dbReference type="Proteomes" id="UP001302812">
    <property type="component" value="Unassembled WGS sequence"/>
</dbReference>
<evidence type="ECO:0000313" key="1">
    <source>
        <dbReference type="EMBL" id="KAK4109866.1"/>
    </source>
</evidence>
<proteinExistence type="predicted"/>
<organism evidence="1 2">
    <name type="scientific">Canariomyces notabilis</name>
    <dbReference type="NCBI Taxonomy" id="2074819"/>
    <lineage>
        <taxon>Eukaryota</taxon>
        <taxon>Fungi</taxon>
        <taxon>Dikarya</taxon>
        <taxon>Ascomycota</taxon>
        <taxon>Pezizomycotina</taxon>
        <taxon>Sordariomycetes</taxon>
        <taxon>Sordariomycetidae</taxon>
        <taxon>Sordariales</taxon>
        <taxon>Chaetomiaceae</taxon>
        <taxon>Canariomyces</taxon>
    </lineage>
</organism>
<reference evidence="1" key="2">
    <citation type="submission" date="2023-05" db="EMBL/GenBank/DDBJ databases">
        <authorList>
            <consortium name="Lawrence Berkeley National Laboratory"/>
            <person name="Steindorff A."/>
            <person name="Hensen N."/>
            <person name="Bonometti L."/>
            <person name="Westerberg I."/>
            <person name="Brannstrom I.O."/>
            <person name="Guillou S."/>
            <person name="Cros-Aarteil S."/>
            <person name="Calhoun S."/>
            <person name="Haridas S."/>
            <person name="Kuo A."/>
            <person name="Mondo S."/>
            <person name="Pangilinan J."/>
            <person name="Riley R."/>
            <person name="Labutti K."/>
            <person name="Andreopoulos B."/>
            <person name="Lipzen A."/>
            <person name="Chen C."/>
            <person name="Yanf M."/>
            <person name="Daum C."/>
            <person name="Ng V."/>
            <person name="Clum A."/>
            <person name="Ohm R."/>
            <person name="Martin F."/>
            <person name="Silar P."/>
            <person name="Natvig D."/>
            <person name="Lalanne C."/>
            <person name="Gautier V."/>
            <person name="Ament-Velasquez S.L."/>
            <person name="Kruys A."/>
            <person name="Hutchinson M.I."/>
            <person name="Powell A.J."/>
            <person name="Barry K."/>
            <person name="Miller A.N."/>
            <person name="Grigoriev I.V."/>
            <person name="Debuchy R."/>
            <person name="Gladieux P."/>
            <person name="Thoren M.H."/>
            <person name="Johannesson H."/>
        </authorList>
    </citation>
    <scope>NUCLEOTIDE SEQUENCE</scope>
    <source>
        <strain evidence="1">CBS 508.74</strain>
    </source>
</reference>
<protein>
    <submittedName>
        <fullName evidence="1">Uncharacterized protein</fullName>
    </submittedName>
</protein>
<keyword evidence="2" id="KW-1185">Reference proteome</keyword>
<name>A0AAN6QHQ9_9PEZI</name>